<accession>A0A1G6ZFF9</accession>
<feature type="transmembrane region" description="Helical" evidence="1">
    <location>
        <begin position="50"/>
        <end position="74"/>
    </location>
</feature>
<feature type="transmembrane region" description="Helical" evidence="1">
    <location>
        <begin position="95"/>
        <end position="118"/>
    </location>
</feature>
<feature type="transmembrane region" description="Helical" evidence="1">
    <location>
        <begin position="187"/>
        <end position="208"/>
    </location>
</feature>
<keyword evidence="1" id="KW-1133">Transmembrane helix</keyword>
<evidence type="ECO:0000313" key="3">
    <source>
        <dbReference type="Proteomes" id="UP000198748"/>
    </source>
</evidence>
<reference evidence="3" key="1">
    <citation type="submission" date="2016-10" db="EMBL/GenBank/DDBJ databases">
        <authorList>
            <person name="Varghese N."/>
            <person name="Submissions S."/>
        </authorList>
    </citation>
    <scope>NUCLEOTIDE SEQUENCE [LARGE SCALE GENOMIC DNA]</scope>
    <source>
        <strain evidence="3">DSM 25329</strain>
    </source>
</reference>
<keyword evidence="3" id="KW-1185">Reference proteome</keyword>
<evidence type="ECO:0000313" key="2">
    <source>
        <dbReference type="EMBL" id="SDE01290.1"/>
    </source>
</evidence>
<dbReference type="OrthoDB" id="933191at2"/>
<dbReference type="EMBL" id="FNAN01000003">
    <property type="protein sequence ID" value="SDE01290.1"/>
    <property type="molecule type" value="Genomic_DNA"/>
</dbReference>
<evidence type="ECO:0000256" key="1">
    <source>
        <dbReference type="SAM" id="Phobius"/>
    </source>
</evidence>
<keyword evidence="1" id="KW-0812">Transmembrane</keyword>
<dbReference type="AlphaFoldDB" id="A0A1G6ZFF9"/>
<organism evidence="2 3">
    <name type="scientific">Dyadobacter soli</name>
    <dbReference type="NCBI Taxonomy" id="659014"/>
    <lineage>
        <taxon>Bacteria</taxon>
        <taxon>Pseudomonadati</taxon>
        <taxon>Bacteroidota</taxon>
        <taxon>Cytophagia</taxon>
        <taxon>Cytophagales</taxon>
        <taxon>Spirosomataceae</taxon>
        <taxon>Dyadobacter</taxon>
    </lineage>
</organism>
<keyword evidence="1" id="KW-0472">Membrane</keyword>
<feature type="transmembrane region" description="Helical" evidence="1">
    <location>
        <begin position="286"/>
        <end position="305"/>
    </location>
</feature>
<sequence>MKMLLISTVSSFFRQRAGTFLVLLGVLFGFLSANEHHAFAVFFLTGSYGMLSLFVIWLIYSLLCVQFLANTWKLPEYTFIFHARTWPAPVRMRRFAVQALGFLQPVLYYGLYLLIIAIQDKLLARLWPVIPFYIILMLMLAGAAEWRIRKPVLYVPVKGKRFMKWPFPRPASWLYWSMEWLVRERGITLLVGKLGAMLVAAGTMLYYSTGEYDIRMPAVGMSLAYMLNLGLSLELYQWEAEIWLWGRSLPLPVWKGWGRVVAAHCLLIVPETVVVLRSGALGFAELVQLYFLGLAILIVSHLYLNKRSGLPENAMQVFLFGFVGLTLLILYKIPLLILAGSGLLFSAYAFWPRNRSRQM</sequence>
<dbReference type="RefSeq" id="WP_090147294.1">
    <property type="nucleotide sequence ID" value="NZ_FNAN01000003.1"/>
</dbReference>
<feature type="transmembrane region" description="Helical" evidence="1">
    <location>
        <begin position="317"/>
        <end position="350"/>
    </location>
</feature>
<dbReference type="STRING" id="659014.SAMN04487996_103107"/>
<proteinExistence type="predicted"/>
<name>A0A1G6ZFF9_9BACT</name>
<feature type="transmembrane region" description="Helical" evidence="1">
    <location>
        <begin position="124"/>
        <end position="144"/>
    </location>
</feature>
<gene>
    <name evidence="2" type="ORF">SAMN04487996_103107</name>
</gene>
<protein>
    <submittedName>
        <fullName evidence="2">Uncharacterized protein</fullName>
    </submittedName>
</protein>
<dbReference type="Proteomes" id="UP000198748">
    <property type="component" value="Unassembled WGS sequence"/>
</dbReference>